<evidence type="ECO:0000313" key="4">
    <source>
        <dbReference type="EMBL" id="MCP8969903.1"/>
    </source>
</evidence>
<name>A0AA41X9Z4_9BACI</name>
<dbReference type="AlphaFoldDB" id="A0AA41X9Z4"/>
<dbReference type="PANTHER" id="PTHR42709:SF9">
    <property type="entry name" value="ALKALINE PHOSPHATASE LIKE PROTEIN"/>
    <property type="match status" value="1"/>
</dbReference>
<comment type="caution">
    <text evidence="4">The sequence shown here is derived from an EMBL/GenBank/DDBJ whole genome shotgun (WGS) entry which is preliminary data.</text>
</comment>
<dbReference type="PANTHER" id="PTHR42709">
    <property type="entry name" value="ALKALINE PHOSPHATASE LIKE PROTEIN"/>
    <property type="match status" value="1"/>
</dbReference>
<evidence type="ECO:0000313" key="5">
    <source>
        <dbReference type="Proteomes" id="UP001156102"/>
    </source>
</evidence>
<keyword evidence="5" id="KW-1185">Reference proteome</keyword>
<comment type="similarity">
    <text evidence="1">Belongs to the DedA family.</text>
</comment>
<gene>
    <name evidence="4" type="ORF">NK662_15355</name>
</gene>
<dbReference type="Proteomes" id="UP001156102">
    <property type="component" value="Unassembled WGS sequence"/>
</dbReference>
<proteinExistence type="inferred from homology"/>
<reference evidence="4" key="1">
    <citation type="submission" date="2022-07" db="EMBL/GenBank/DDBJ databases">
        <authorList>
            <person name="Li W.-J."/>
            <person name="Deng Q.-Q."/>
        </authorList>
    </citation>
    <scope>NUCLEOTIDE SEQUENCE</scope>
    <source>
        <strain evidence="4">SYSU M60031</strain>
    </source>
</reference>
<dbReference type="RefSeq" id="WP_254759823.1">
    <property type="nucleotide sequence ID" value="NZ_JANCLT010000008.1"/>
</dbReference>
<feature type="domain" description="VTT" evidence="3">
    <location>
        <begin position="30"/>
        <end position="156"/>
    </location>
</feature>
<organism evidence="4 5">
    <name type="scientific">Ectobacillus ponti</name>
    <dbReference type="NCBI Taxonomy" id="2961894"/>
    <lineage>
        <taxon>Bacteria</taxon>
        <taxon>Bacillati</taxon>
        <taxon>Bacillota</taxon>
        <taxon>Bacilli</taxon>
        <taxon>Bacillales</taxon>
        <taxon>Bacillaceae</taxon>
        <taxon>Ectobacillus</taxon>
    </lineage>
</organism>
<protein>
    <submittedName>
        <fullName evidence="4">DedA family protein</fullName>
    </submittedName>
</protein>
<evidence type="ECO:0000256" key="1">
    <source>
        <dbReference type="ARBA" id="ARBA00010792"/>
    </source>
</evidence>
<keyword evidence="2" id="KW-0812">Transmembrane</keyword>
<sequence>MEHYISELWMHYGYIGIIAALASGIVGLPIPDEVLLTFVGYNVSLGSFTYAGAIASGFAGAFLGITVSYLLGLKLGLPLLHRVGPKIHITEEKIQRTHDLFEKYGPVLLMVGYFIPGVRHLTAYFAGITGLGIRKFCLYAYTGALLWVGVFVTLGWKLGDNYRYVEYYVHQYGTKLFFFAILALAIVAVYMQMTKKAKAQNRV</sequence>
<keyword evidence="2" id="KW-1133">Transmembrane helix</keyword>
<feature type="transmembrane region" description="Helical" evidence="2">
    <location>
        <begin position="50"/>
        <end position="72"/>
    </location>
</feature>
<evidence type="ECO:0000259" key="3">
    <source>
        <dbReference type="Pfam" id="PF09335"/>
    </source>
</evidence>
<feature type="transmembrane region" description="Helical" evidence="2">
    <location>
        <begin position="12"/>
        <end position="30"/>
    </location>
</feature>
<feature type="transmembrane region" description="Helical" evidence="2">
    <location>
        <begin position="136"/>
        <end position="156"/>
    </location>
</feature>
<feature type="transmembrane region" description="Helical" evidence="2">
    <location>
        <begin position="176"/>
        <end position="193"/>
    </location>
</feature>
<dbReference type="EMBL" id="JANCLT010000008">
    <property type="protein sequence ID" value="MCP8969903.1"/>
    <property type="molecule type" value="Genomic_DNA"/>
</dbReference>
<dbReference type="InterPro" id="IPR051311">
    <property type="entry name" value="DedA_domain"/>
</dbReference>
<keyword evidence="2" id="KW-0472">Membrane</keyword>
<dbReference type="GO" id="GO:0005886">
    <property type="term" value="C:plasma membrane"/>
    <property type="evidence" value="ECO:0007669"/>
    <property type="project" value="TreeGrafter"/>
</dbReference>
<dbReference type="InterPro" id="IPR032816">
    <property type="entry name" value="VTT_dom"/>
</dbReference>
<evidence type="ECO:0000256" key="2">
    <source>
        <dbReference type="SAM" id="Phobius"/>
    </source>
</evidence>
<accession>A0AA41X9Z4</accession>
<dbReference type="Pfam" id="PF09335">
    <property type="entry name" value="VTT_dom"/>
    <property type="match status" value="1"/>
</dbReference>